<evidence type="ECO:0000256" key="9">
    <source>
        <dbReference type="SAM" id="MobiDB-lite"/>
    </source>
</evidence>
<evidence type="ECO:0000256" key="5">
    <source>
        <dbReference type="ARBA" id="ARBA00022741"/>
    </source>
</evidence>
<dbReference type="SUPFAM" id="SSF52540">
    <property type="entry name" value="P-loop containing nucleoside triphosphate hydrolases"/>
    <property type="match status" value="1"/>
</dbReference>
<dbReference type="PANTHER" id="PTHR23117">
    <property type="entry name" value="GUANYLATE KINASE-RELATED"/>
    <property type="match status" value="1"/>
</dbReference>
<keyword evidence="5" id="KW-0547">Nucleotide-binding</keyword>
<evidence type="ECO:0000313" key="12">
    <source>
        <dbReference type="Proteomes" id="UP000191004"/>
    </source>
</evidence>
<keyword evidence="4" id="KW-0808">Transferase</keyword>
<dbReference type="PROSITE" id="PS00856">
    <property type="entry name" value="GUANYLATE_KINASE_1"/>
    <property type="match status" value="1"/>
</dbReference>
<evidence type="ECO:0000256" key="4">
    <source>
        <dbReference type="ARBA" id="ARBA00022679"/>
    </source>
</evidence>
<dbReference type="InterPro" id="IPR027417">
    <property type="entry name" value="P-loop_NTPase"/>
</dbReference>
<dbReference type="InterPro" id="IPR008144">
    <property type="entry name" value="Guanylate_kin-like_dom"/>
</dbReference>
<dbReference type="NCBIfam" id="TIGR03263">
    <property type="entry name" value="guanyl_kin"/>
    <property type="match status" value="1"/>
</dbReference>
<reference evidence="11 12" key="1">
    <citation type="submission" date="2016-04" db="EMBL/GenBank/DDBJ databases">
        <title>Multiple horizontal gene transfer events from other fungi enriched the ability of the initially mycotrophic fungus Trichoderma (Ascomycota) to feed on dead plant biomass.</title>
        <authorList>
            <person name="Atanasova L."/>
            <person name="Chenthamara K."/>
            <person name="Zhang J."/>
            <person name="Grujic M."/>
            <person name="Henrissat B."/>
            <person name="Kuo A."/>
            <person name="Aertz A."/>
            <person name="Salamov A."/>
            <person name="Lipzen A."/>
            <person name="Labutti K."/>
            <person name="Barry K."/>
            <person name="Miao Y."/>
            <person name="Rahimi M.J."/>
            <person name="Shen Q."/>
            <person name="Grigoriev I.V."/>
            <person name="Kubicek C.P."/>
            <person name="Druzhinina I.S."/>
        </authorList>
    </citation>
    <scope>NUCLEOTIDE SEQUENCE [LARGE SCALE GENOMIC DNA]</scope>
    <source>
        <strain evidence="11 12">NJAU 4742</strain>
    </source>
</reference>
<dbReference type="Gene3D" id="3.30.63.10">
    <property type="entry name" value="Guanylate Kinase phosphate binding domain"/>
    <property type="match status" value="1"/>
</dbReference>
<gene>
    <name evidence="11" type="ORF">A0O28_0109660</name>
</gene>
<evidence type="ECO:0000256" key="1">
    <source>
        <dbReference type="ARBA" id="ARBA00005790"/>
    </source>
</evidence>
<evidence type="ECO:0000256" key="8">
    <source>
        <dbReference type="ARBA" id="ARBA00030128"/>
    </source>
</evidence>
<evidence type="ECO:0000313" key="11">
    <source>
        <dbReference type="EMBL" id="OPB36190.1"/>
    </source>
</evidence>
<evidence type="ECO:0000256" key="3">
    <source>
        <dbReference type="ARBA" id="ARBA00016296"/>
    </source>
</evidence>
<dbReference type="SMART" id="SM00072">
    <property type="entry name" value="GuKc"/>
    <property type="match status" value="1"/>
</dbReference>
<name>A0A1T3C519_9HYPO</name>
<dbReference type="GO" id="GO:0004385">
    <property type="term" value="F:GMP kinase activity"/>
    <property type="evidence" value="ECO:0007669"/>
    <property type="project" value="UniProtKB-EC"/>
</dbReference>
<keyword evidence="12" id="KW-1185">Reference proteome</keyword>
<dbReference type="Gene3D" id="3.40.50.300">
    <property type="entry name" value="P-loop containing nucleotide triphosphate hydrolases"/>
    <property type="match status" value="1"/>
</dbReference>
<evidence type="ECO:0000256" key="7">
    <source>
        <dbReference type="ARBA" id="ARBA00022840"/>
    </source>
</evidence>
<dbReference type="FunFam" id="3.30.63.10:FF:000002">
    <property type="entry name" value="Guanylate kinase 1"/>
    <property type="match status" value="1"/>
</dbReference>
<dbReference type="HAMAP" id="MF_00328">
    <property type="entry name" value="Guanylate_kinase"/>
    <property type="match status" value="1"/>
</dbReference>
<feature type="domain" description="Guanylate kinase-like" evidence="10">
    <location>
        <begin position="49"/>
        <end position="232"/>
    </location>
</feature>
<dbReference type="Pfam" id="PF00625">
    <property type="entry name" value="Guanylate_kin"/>
    <property type="match status" value="1"/>
</dbReference>
<feature type="compositionally biased region" description="Polar residues" evidence="9">
    <location>
        <begin position="14"/>
        <end position="32"/>
    </location>
</feature>
<dbReference type="PROSITE" id="PS50052">
    <property type="entry name" value="GUANYLATE_KINASE_2"/>
    <property type="match status" value="1"/>
</dbReference>
<dbReference type="InterPro" id="IPR020590">
    <property type="entry name" value="Guanylate_kinase_CS"/>
</dbReference>
<dbReference type="EC" id="2.7.4.8" evidence="2"/>
<comment type="similarity">
    <text evidence="1">Belongs to the guanylate kinase family.</text>
</comment>
<proteinExistence type="inferred from homology"/>
<dbReference type="PANTHER" id="PTHR23117:SF13">
    <property type="entry name" value="GUANYLATE KINASE"/>
    <property type="match status" value="1"/>
</dbReference>
<feature type="region of interest" description="Disordered" evidence="9">
    <location>
        <begin position="14"/>
        <end position="42"/>
    </location>
</feature>
<sequence length="254" mass="28899">MGFWCNLRRYFKGNRSQSSTMPSSKSRLSQQPYPELQLTPPPTGSAIKFRPIIISGPSGVGKGTLIQMLHDKHPGMVKKTVSHTTRQPRQGEIEGEDYFFISKAKFRSLISKNAFVEYTYFSGNYYGTTKKTIKDQTAEGMMVVLEIDIEGVKQMRKATDIDASYVFIKPPSFEELETRLRNRNTETEESIENRLQQAKYELEQAETPGLYDMVLVNENIEVAYNKLENYLWGLAADMNLKRGINHSTSAITGD</sequence>
<evidence type="ECO:0000259" key="10">
    <source>
        <dbReference type="PROSITE" id="PS50052"/>
    </source>
</evidence>
<keyword evidence="6" id="KW-0418">Kinase</keyword>
<comment type="caution">
    <text evidence="11">The sequence shown here is derived from an EMBL/GenBank/DDBJ whole genome shotgun (WGS) entry which is preliminary data.</text>
</comment>
<dbReference type="GO" id="GO:0005524">
    <property type="term" value="F:ATP binding"/>
    <property type="evidence" value="ECO:0007669"/>
    <property type="project" value="UniProtKB-KW"/>
</dbReference>
<evidence type="ECO:0000256" key="6">
    <source>
        <dbReference type="ARBA" id="ARBA00022777"/>
    </source>
</evidence>
<dbReference type="OrthoDB" id="6334211at2759"/>
<accession>A0A1T3C519</accession>
<dbReference type="GO" id="GO:0005829">
    <property type="term" value="C:cytosol"/>
    <property type="evidence" value="ECO:0007669"/>
    <property type="project" value="TreeGrafter"/>
</dbReference>
<dbReference type="EMBL" id="LVVK01000026">
    <property type="protein sequence ID" value="OPB36190.1"/>
    <property type="molecule type" value="Genomic_DNA"/>
</dbReference>
<dbReference type="InterPro" id="IPR017665">
    <property type="entry name" value="Guanylate_kinase"/>
</dbReference>
<dbReference type="AlphaFoldDB" id="A0A1T3C519"/>
<keyword evidence="7" id="KW-0067">ATP-binding</keyword>
<dbReference type="Proteomes" id="UP000191004">
    <property type="component" value="Unassembled WGS sequence"/>
</dbReference>
<organism evidence="11 12">
    <name type="scientific">Trichoderma guizhouense</name>
    <dbReference type="NCBI Taxonomy" id="1491466"/>
    <lineage>
        <taxon>Eukaryota</taxon>
        <taxon>Fungi</taxon>
        <taxon>Dikarya</taxon>
        <taxon>Ascomycota</taxon>
        <taxon>Pezizomycotina</taxon>
        <taxon>Sordariomycetes</taxon>
        <taxon>Hypocreomycetidae</taxon>
        <taxon>Hypocreales</taxon>
        <taxon>Hypocreaceae</taxon>
        <taxon>Trichoderma</taxon>
    </lineage>
</organism>
<dbReference type="FunFam" id="3.40.50.300:FF:000776">
    <property type="entry name" value="Guanylate kinase 2"/>
    <property type="match status" value="1"/>
</dbReference>
<dbReference type="InterPro" id="IPR008145">
    <property type="entry name" value="GK/Ca_channel_bsu"/>
</dbReference>
<dbReference type="CDD" id="cd00071">
    <property type="entry name" value="GMPK"/>
    <property type="match status" value="1"/>
</dbReference>
<evidence type="ECO:0000256" key="2">
    <source>
        <dbReference type="ARBA" id="ARBA00012961"/>
    </source>
</evidence>
<protein>
    <recommendedName>
        <fullName evidence="3">Guanylate kinase</fullName>
        <ecNumber evidence="2">2.7.4.8</ecNumber>
    </recommendedName>
    <alternativeName>
        <fullName evidence="8">GMP kinase</fullName>
    </alternativeName>
</protein>